<accession>A0A2T0USH6</accession>
<dbReference type="AlphaFoldDB" id="A0A2T0USH6"/>
<keyword evidence="1" id="KW-1133">Transmembrane helix</keyword>
<keyword evidence="1" id="KW-0472">Membrane</keyword>
<evidence type="ECO:0000313" key="2">
    <source>
        <dbReference type="EMBL" id="PRY60863.1"/>
    </source>
</evidence>
<reference evidence="2 3" key="1">
    <citation type="submission" date="2018-03" db="EMBL/GenBank/DDBJ databases">
        <title>Genomic Encyclopedia of Type Strains, Phase III (KMG-III): the genomes of soil and plant-associated and newly described type strains.</title>
        <authorList>
            <person name="Whitman W."/>
        </authorList>
    </citation>
    <scope>NUCLEOTIDE SEQUENCE [LARGE SCALE GENOMIC DNA]</scope>
    <source>
        <strain evidence="2 3">CGMCC 4.7067</strain>
    </source>
</reference>
<dbReference type="Proteomes" id="UP000238176">
    <property type="component" value="Unassembled WGS sequence"/>
</dbReference>
<evidence type="ECO:0000256" key="1">
    <source>
        <dbReference type="SAM" id="Phobius"/>
    </source>
</evidence>
<feature type="transmembrane region" description="Helical" evidence="1">
    <location>
        <begin position="62"/>
        <end position="84"/>
    </location>
</feature>
<proteinExistence type="predicted"/>
<sequence length="217" mass="24170">MTGTRPPKLDLKRDAQRVLQENWLRPGERLLEAVPVWKLPALDGIPNPGWTAGQLAKQVAKVVGLALLWIVFSVLIAIVFVALADGITGSGGDSGKPKRIKGPGVVLRGEGEGSMMGRLVTPALRRRGWWVLTDRRVAHVAVQRSYGKFWSGSGPETKIDGPVPLETVLEIPREQYAYDEDHRFRKTRMLRRTKPAGLYRRITLADGSGVDLRRRHQ</sequence>
<organism evidence="2 3">
    <name type="scientific">Glycomyces artemisiae</name>
    <dbReference type="NCBI Taxonomy" id="1076443"/>
    <lineage>
        <taxon>Bacteria</taxon>
        <taxon>Bacillati</taxon>
        <taxon>Actinomycetota</taxon>
        <taxon>Actinomycetes</taxon>
        <taxon>Glycomycetales</taxon>
        <taxon>Glycomycetaceae</taxon>
        <taxon>Glycomyces</taxon>
    </lineage>
</organism>
<comment type="caution">
    <text evidence="2">The sequence shown here is derived from an EMBL/GenBank/DDBJ whole genome shotgun (WGS) entry which is preliminary data.</text>
</comment>
<dbReference type="OrthoDB" id="5187833at2"/>
<protein>
    <submittedName>
        <fullName evidence="2">Uncharacterized protein</fullName>
    </submittedName>
</protein>
<keyword evidence="1" id="KW-0812">Transmembrane</keyword>
<gene>
    <name evidence="2" type="ORF">B0I28_102475</name>
</gene>
<name>A0A2T0USH6_9ACTN</name>
<dbReference type="EMBL" id="PVTJ01000002">
    <property type="protein sequence ID" value="PRY60863.1"/>
    <property type="molecule type" value="Genomic_DNA"/>
</dbReference>
<keyword evidence="3" id="KW-1185">Reference proteome</keyword>
<dbReference type="RefSeq" id="WP_106363032.1">
    <property type="nucleotide sequence ID" value="NZ_PVTJ01000002.1"/>
</dbReference>
<evidence type="ECO:0000313" key="3">
    <source>
        <dbReference type="Proteomes" id="UP000238176"/>
    </source>
</evidence>